<sequence>MPASPKGIQLPVLTSLSLEDLQGSLRPDLQARGIQVTCVNAESQEVNLVLAARKSRKVRFAVPYNSSYFPGLCNQALPTSGVSMQCPLRTYPGPPPQRIHVPWTAADLLNYKTLLPPLSEDPTQFREELERLVAIHNPTHRDLDWLLKGILPAHDYTVVIRRARRPPGENPPHRGNRWPDPLPGPPANEQEVAQLEADIHGLIGAILEAFPPKVNWPKVELCTQNEGEHPKAFVERFIETFQRHTALNPEAPEHRNLLISALVGNFLPDIKKQIQNSVVGWSGQPLSIIMEAATQFFEISPQESKRKRELKTTLLALHVECFEKQKGNSESKLEPTQRRPYWPPDNCRYCKKPGHWKRECPALKRRKSLKNVPTWPQNPQKSRFSPPEGHSSLK</sequence>
<dbReference type="GO" id="GO:0003676">
    <property type="term" value="F:nucleic acid binding"/>
    <property type="evidence" value="ECO:0007669"/>
    <property type="project" value="InterPro"/>
</dbReference>
<dbReference type="Ensembl" id="ENSEAST00005016100.1">
    <property type="protein sequence ID" value="ENSEASP00005014803.1"/>
    <property type="gene ID" value="ENSEASG00005010334.1"/>
</dbReference>
<feature type="domain" description="CCHC-type" evidence="3">
    <location>
        <begin position="347"/>
        <end position="361"/>
    </location>
</feature>
<feature type="region of interest" description="Disordered" evidence="2">
    <location>
        <begin position="164"/>
        <end position="186"/>
    </location>
</feature>
<proteinExistence type="predicted"/>
<evidence type="ECO:0000256" key="1">
    <source>
        <dbReference type="PROSITE-ProRule" id="PRU00047"/>
    </source>
</evidence>
<keyword evidence="1" id="KW-0479">Metal-binding</keyword>
<feature type="compositionally biased region" description="Polar residues" evidence="2">
    <location>
        <begin position="374"/>
        <end position="383"/>
    </location>
</feature>
<dbReference type="InterPro" id="IPR008919">
    <property type="entry name" value="Retrov_capsid_N"/>
</dbReference>
<keyword evidence="1" id="KW-0863">Zinc-finger</keyword>
<dbReference type="PANTHER" id="PTHR33166">
    <property type="entry name" value="GAG_P30 DOMAIN-CONTAINING PROTEIN"/>
    <property type="match status" value="1"/>
</dbReference>
<keyword evidence="1" id="KW-0862">Zinc</keyword>
<organism evidence="4">
    <name type="scientific">Equus asinus asinus</name>
    <dbReference type="NCBI Taxonomy" id="83772"/>
    <lineage>
        <taxon>Eukaryota</taxon>
        <taxon>Metazoa</taxon>
        <taxon>Chordata</taxon>
        <taxon>Craniata</taxon>
        <taxon>Vertebrata</taxon>
        <taxon>Euteleostomi</taxon>
        <taxon>Mammalia</taxon>
        <taxon>Eutheria</taxon>
        <taxon>Laurasiatheria</taxon>
        <taxon>Perissodactyla</taxon>
        <taxon>Equidae</taxon>
        <taxon>Equus</taxon>
    </lineage>
</organism>
<dbReference type="Gene3D" id="1.10.375.10">
    <property type="entry name" value="Human Immunodeficiency Virus Type 1 Capsid Protein"/>
    <property type="match status" value="1"/>
</dbReference>
<dbReference type="SMART" id="SM00343">
    <property type="entry name" value="ZnF_C2HC"/>
    <property type="match status" value="1"/>
</dbReference>
<dbReference type="PROSITE" id="PS50158">
    <property type="entry name" value="ZF_CCHC"/>
    <property type="match status" value="1"/>
</dbReference>
<dbReference type="OMA" id="PATFLEW"/>
<dbReference type="Pfam" id="PF00098">
    <property type="entry name" value="zf-CCHC"/>
    <property type="match status" value="1"/>
</dbReference>
<protein>
    <recommendedName>
        <fullName evidence="3">CCHC-type domain-containing protein</fullName>
    </recommendedName>
</protein>
<dbReference type="InterPro" id="IPR001878">
    <property type="entry name" value="Znf_CCHC"/>
</dbReference>
<accession>A0A8C4LVF0</accession>
<reference evidence="4" key="1">
    <citation type="submission" date="2023-03" db="UniProtKB">
        <authorList>
            <consortium name="Ensembl"/>
        </authorList>
    </citation>
    <scope>IDENTIFICATION</scope>
</reference>
<feature type="region of interest" description="Disordered" evidence="2">
    <location>
        <begin position="361"/>
        <end position="394"/>
    </location>
</feature>
<dbReference type="InterPro" id="IPR050462">
    <property type="entry name" value="Retroviral_Gag-Pol_poly"/>
</dbReference>
<dbReference type="SUPFAM" id="SSF57756">
    <property type="entry name" value="Retrovirus zinc finger-like domains"/>
    <property type="match status" value="1"/>
</dbReference>
<dbReference type="SUPFAM" id="SSF47943">
    <property type="entry name" value="Retrovirus capsid protein, N-terminal core domain"/>
    <property type="match status" value="1"/>
</dbReference>
<evidence type="ECO:0000256" key="2">
    <source>
        <dbReference type="SAM" id="MobiDB-lite"/>
    </source>
</evidence>
<evidence type="ECO:0000313" key="4">
    <source>
        <dbReference type="Ensembl" id="ENSEASP00005014803.1"/>
    </source>
</evidence>
<dbReference type="Gene3D" id="4.10.60.10">
    <property type="entry name" value="Zinc finger, CCHC-type"/>
    <property type="match status" value="1"/>
</dbReference>
<dbReference type="AlphaFoldDB" id="A0A8C4LVF0"/>
<dbReference type="GO" id="GO:0008270">
    <property type="term" value="F:zinc ion binding"/>
    <property type="evidence" value="ECO:0007669"/>
    <property type="project" value="UniProtKB-KW"/>
</dbReference>
<evidence type="ECO:0000259" key="3">
    <source>
        <dbReference type="PROSITE" id="PS50158"/>
    </source>
</evidence>
<name>A0A8C4LVF0_EQUAS</name>
<dbReference type="InterPro" id="IPR036875">
    <property type="entry name" value="Znf_CCHC_sf"/>
</dbReference>
<dbReference type="GO" id="GO:0016032">
    <property type="term" value="P:viral process"/>
    <property type="evidence" value="ECO:0007669"/>
    <property type="project" value="InterPro"/>
</dbReference>